<gene>
    <name evidence="2" type="ORF">JQN84_09470</name>
</gene>
<evidence type="ECO:0000259" key="1">
    <source>
        <dbReference type="Pfam" id="PF09509"/>
    </source>
</evidence>
<dbReference type="EMBL" id="JAFEUO010000002">
    <property type="protein sequence ID" value="MBM7082762.1"/>
    <property type="molecule type" value="Genomic_DNA"/>
</dbReference>
<accession>A0ABS2J879</accession>
<dbReference type="Pfam" id="PF09509">
    <property type="entry name" value="Hypoth_Ymh"/>
    <property type="match status" value="1"/>
</dbReference>
<sequence>MRPAVAIEELTKLKEEAGTFTRSNDFGRGFTSWENRVRAVLSRAFGATSGQVERFGKISYSPWVIYDGMSQGEHDQSFRAGISEAQGVIEAAIYELKLIGGDEPVDEHAYDPELWAHVKTEVEDGEWGKVASQTAIFVENHVRTWAGNPQDRSDNNLVGKALYLKVFDDASDYRLGRQASEREGWRYLGMGFAQALSNVDRHRIQTRDDAKRYALGVLGLGSLLLTQLRYEHGDILQEAAE</sequence>
<proteinExistence type="predicted"/>
<dbReference type="RefSeq" id="WP_204957956.1">
    <property type="nucleotide sequence ID" value="NZ_JAFEUO010000002.1"/>
</dbReference>
<protein>
    <recommendedName>
        <fullName evidence="1">Conserved hypothetical protein CHP02391 domain-containing protein</fullName>
    </recommendedName>
</protein>
<evidence type="ECO:0000313" key="2">
    <source>
        <dbReference type="EMBL" id="MBM7082762.1"/>
    </source>
</evidence>
<dbReference type="InterPro" id="IPR012654">
    <property type="entry name" value="CHP02391"/>
</dbReference>
<organism evidence="2 3">
    <name type="scientific">Micromonospora humidisoli</name>
    <dbReference type="NCBI Taxonomy" id="2807622"/>
    <lineage>
        <taxon>Bacteria</taxon>
        <taxon>Bacillati</taxon>
        <taxon>Actinomycetota</taxon>
        <taxon>Actinomycetes</taxon>
        <taxon>Micromonosporales</taxon>
        <taxon>Micromonosporaceae</taxon>
        <taxon>Micromonospora</taxon>
    </lineage>
</organism>
<reference evidence="2 3" key="1">
    <citation type="submission" date="2021-02" db="EMBL/GenBank/DDBJ databases">
        <authorList>
            <person name="Lee D.-H."/>
        </authorList>
    </citation>
    <scope>NUCLEOTIDE SEQUENCE [LARGE SCALE GENOMIC DNA]</scope>
    <source>
        <strain evidence="2 3">MMS20-R2-29</strain>
    </source>
</reference>
<feature type="domain" description="Conserved hypothetical protein CHP02391" evidence="1">
    <location>
        <begin position="110"/>
        <end position="228"/>
    </location>
</feature>
<evidence type="ECO:0000313" key="3">
    <source>
        <dbReference type="Proteomes" id="UP000809587"/>
    </source>
</evidence>
<dbReference type="Proteomes" id="UP000809587">
    <property type="component" value="Unassembled WGS sequence"/>
</dbReference>
<comment type="caution">
    <text evidence="2">The sequence shown here is derived from an EMBL/GenBank/DDBJ whole genome shotgun (WGS) entry which is preliminary data.</text>
</comment>
<name>A0ABS2J879_9ACTN</name>
<keyword evidence="3" id="KW-1185">Reference proteome</keyword>